<evidence type="ECO:0000259" key="3">
    <source>
        <dbReference type="PROSITE" id="PS50102"/>
    </source>
</evidence>
<dbReference type="RefSeq" id="XP_022254602.1">
    <property type="nucleotide sequence ID" value="XM_022398894.1"/>
</dbReference>
<evidence type="ECO:0000256" key="1">
    <source>
        <dbReference type="ARBA" id="ARBA00022884"/>
    </source>
</evidence>
<dbReference type="PROSITE" id="PS50102">
    <property type="entry name" value="RRM"/>
    <property type="match status" value="1"/>
</dbReference>
<dbReference type="InterPro" id="IPR012677">
    <property type="entry name" value="Nucleotide-bd_a/b_plait_sf"/>
</dbReference>
<dbReference type="PANTHER" id="PTHR15241:SF304">
    <property type="entry name" value="RRM DOMAIN-CONTAINING PROTEIN"/>
    <property type="match status" value="1"/>
</dbReference>
<accession>A0ABM1TFE6</accession>
<evidence type="ECO:0000313" key="4">
    <source>
        <dbReference type="Proteomes" id="UP000694941"/>
    </source>
</evidence>
<dbReference type="Gene3D" id="3.30.70.330">
    <property type="match status" value="1"/>
</dbReference>
<keyword evidence="1 2" id="KW-0694">RNA-binding</keyword>
<protein>
    <submittedName>
        <fullName evidence="5">Uncharacterized protein LOC111088514</fullName>
    </submittedName>
</protein>
<dbReference type="PANTHER" id="PTHR15241">
    <property type="entry name" value="TRANSFORMER-2-RELATED"/>
    <property type="match status" value="1"/>
</dbReference>
<sequence length="230" mass="26299">MYPRPCQMTPGSFRLIPGTSTLYDNRFRHLQKRHKESFLGLNAIFLPDANPVGVVYRSSLPATPLCTPLHEGPQFSERVLRERLCKTPSPWKCKFFEPHHSSVGLNTLEDNWGDVALKGDCVNRVTSLAGFKKFAQHAKNKIEERTDKNLGHISHQSKRETITKENQPITLSLNKRVFVGNISYRVSRKELWNHFSQFGKVVHCVIVQDHIKKRPKGLVNQTCTSGRNVK</sequence>
<organism evidence="4 5">
    <name type="scientific">Limulus polyphemus</name>
    <name type="common">Atlantic horseshoe crab</name>
    <dbReference type="NCBI Taxonomy" id="6850"/>
    <lineage>
        <taxon>Eukaryota</taxon>
        <taxon>Metazoa</taxon>
        <taxon>Ecdysozoa</taxon>
        <taxon>Arthropoda</taxon>
        <taxon>Chelicerata</taxon>
        <taxon>Merostomata</taxon>
        <taxon>Xiphosura</taxon>
        <taxon>Limulidae</taxon>
        <taxon>Limulus</taxon>
    </lineage>
</organism>
<reference evidence="5" key="1">
    <citation type="submission" date="2025-08" db="UniProtKB">
        <authorList>
            <consortium name="RefSeq"/>
        </authorList>
    </citation>
    <scope>IDENTIFICATION</scope>
    <source>
        <tissue evidence="5">Muscle</tissue>
    </source>
</reference>
<evidence type="ECO:0000313" key="5">
    <source>
        <dbReference type="RefSeq" id="XP_022254602.1"/>
    </source>
</evidence>
<proteinExistence type="predicted"/>
<dbReference type="SUPFAM" id="SSF54928">
    <property type="entry name" value="RNA-binding domain, RBD"/>
    <property type="match status" value="1"/>
</dbReference>
<dbReference type="Proteomes" id="UP000694941">
    <property type="component" value="Unplaced"/>
</dbReference>
<dbReference type="InterPro" id="IPR035979">
    <property type="entry name" value="RBD_domain_sf"/>
</dbReference>
<keyword evidence="4" id="KW-1185">Reference proteome</keyword>
<feature type="domain" description="RRM" evidence="3">
    <location>
        <begin position="175"/>
        <end position="217"/>
    </location>
</feature>
<name>A0ABM1TFE6_LIMPO</name>
<dbReference type="InterPro" id="IPR000504">
    <property type="entry name" value="RRM_dom"/>
</dbReference>
<dbReference type="GeneID" id="111088514"/>
<dbReference type="Pfam" id="PF00076">
    <property type="entry name" value="RRM_1"/>
    <property type="match status" value="1"/>
</dbReference>
<evidence type="ECO:0000256" key="2">
    <source>
        <dbReference type="PROSITE-ProRule" id="PRU00176"/>
    </source>
</evidence>
<gene>
    <name evidence="5" type="primary">LOC111088514</name>
</gene>